<evidence type="ECO:0000313" key="6">
    <source>
        <dbReference type="EMBL" id="CAF3915509.1"/>
    </source>
</evidence>
<dbReference type="PANTHER" id="PTHR24104:SF25">
    <property type="entry name" value="PROTEIN LIN-41"/>
    <property type="match status" value="1"/>
</dbReference>
<keyword evidence="7" id="KW-1185">Reference proteome</keyword>
<gene>
    <name evidence="3" type="ORF">GPM918_LOCUS7219</name>
    <name evidence="4" type="ORF">OVA965_LOCUS20680</name>
    <name evidence="5" type="ORF">SRO942_LOCUS7219</name>
    <name evidence="6" type="ORF">TMI583_LOCUS21132</name>
</gene>
<evidence type="ECO:0000313" key="5">
    <source>
        <dbReference type="EMBL" id="CAF3660557.1"/>
    </source>
</evidence>
<dbReference type="InterPro" id="IPR050952">
    <property type="entry name" value="TRIM-NHL_E3_ligases"/>
</dbReference>
<evidence type="ECO:0000313" key="4">
    <source>
        <dbReference type="EMBL" id="CAF1131568.1"/>
    </source>
</evidence>
<evidence type="ECO:0008006" key="8">
    <source>
        <dbReference type="Google" id="ProtNLM"/>
    </source>
</evidence>
<organism evidence="3 7">
    <name type="scientific">Didymodactylos carnosus</name>
    <dbReference type="NCBI Taxonomy" id="1234261"/>
    <lineage>
        <taxon>Eukaryota</taxon>
        <taxon>Metazoa</taxon>
        <taxon>Spiralia</taxon>
        <taxon>Gnathifera</taxon>
        <taxon>Rotifera</taxon>
        <taxon>Eurotatoria</taxon>
        <taxon>Bdelloidea</taxon>
        <taxon>Philodinida</taxon>
        <taxon>Philodinidae</taxon>
        <taxon>Didymodactylos</taxon>
    </lineage>
</organism>
<dbReference type="Gene3D" id="2.120.10.30">
    <property type="entry name" value="TolB, C-terminal domain"/>
    <property type="match status" value="1"/>
</dbReference>
<dbReference type="EMBL" id="CAJNOK010011078">
    <property type="protein sequence ID" value="CAF1131568.1"/>
    <property type="molecule type" value="Genomic_DNA"/>
</dbReference>
<dbReference type="GO" id="GO:0008270">
    <property type="term" value="F:zinc ion binding"/>
    <property type="evidence" value="ECO:0007669"/>
    <property type="project" value="UniProtKB-KW"/>
</dbReference>
<dbReference type="Proteomes" id="UP000681722">
    <property type="component" value="Unassembled WGS sequence"/>
</dbReference>
<dbReference type="PANTHER" id="PTHR24104">
    <property type="entry name" value="E3 UBIQUITIN-PROTEIN LIGASE NHLRC1-RELATED"/>
    <property type="match status" value="1"/>
</dbReference>
<evidence type="ECO:0000256" key="1">
    <source>
        <dbReference type="ARBA" id="ARBA00022737"/>
    </source>
</evidence>
<evidence type="ECO:0000313" key="7">
    <source>
        <dbReference type="Proteomes" id="UP000663829"/>
    </source>
</evidence>
<dbReference type="PROSITE" id="PS51125">
    <property type="entry name" value="NHL"/>
    <property type="match status" value="1"/>
</dbReference>
<dbReference type="Proteomes" id="UP000682733">
    <property type="component" value="Unassembled WGS sequence"/>
</dbReference>
<dbReference type="EMBL" id="CAJNOQ010001166">
    <property type="protein sequence ID" value="CAF0873374.1"/>
    <property type="molecule type" value="Genomic_DNA"/>
</dbReference>
<dbReference type="AlphaFoldDB" id="A0A813Y1B0"/>
<proteinExistence type="predicted"/>
<dbReference type="Proteomes" id="UP000663829">
    <property type="component" value="Unassembled WGS sequence"/>
</dbReference>
<dbReference type="EMBL" id="CAJOBC010001166">
    <property type="protein sequence ID" value="CAF3660557.1"/>
    <property type="molecule type" value="Genomic_DNA"/>
</dbReference>
<dbReference type="Proteomes" id="UP000677228">
    <property type="component" value="Unassembled WGS sequence"/>
</dbReference>
<keyword evidence="1" id="KW-0677">Repeat</keyword>
<sequence length="94" mass="10418">MSHLNVPHDVAVDLYGNLYVADMGNHRIQCIIMKDGVRIATQTIAGVSGNTGSSDGYLSRPCAIAFDFKWNLFVTDHNNHRVQKFLCEGGDLYC</sequence>
<reference evidence="3" key="1">
    <citation type="submission" date="2021-02" db="EMBL/GenBank/DDBJ databases">
        <authorList>
            <person name="Nowell W R."/>
        </authorList>
    </citation>
    <scope>NUCLEOTIDE SEQUENCE</scope>
</reference>
<dbReference type="Pfam" id="PF01436">
    <property type="entry name" value="NHL"/>
    <property type="match status" value="1"/>
</dbReference>
<dbReference type="OrthoDB" id="654191at2759"/>
<dbReference type="InterPro" id="IPR001258">
    <property type="entry name" value="NHL_repeat"/>
</dbReference>
<feature type="repeat" description="NHL" evidence="2">
    <location>
        <begin position="1"/>
        <end position="34"/>
    </location>
</feature>
<comment type="caution">
    <text evidence="3">The sequence shown here is derived from an EMBL/GenBank/DDBJ whole genome shotgun (WGS) entry which is preliminary data.</text>
</comment>
<evidence type="ECO:0000256" key="2">
    <source>
        <dbReference type="PROSITE-ProRule" id="PRU00504"/>
    </source>
</evidence>
<name>A0A813Y1B0_9BILA</name>
<accession>A0A813Y1B0</accession>
<protein>
    <recommendedName>
        <fullName evidence="8">NHL repeat-containing protein</fullName>
    </recommendedName>
</protein>
<dbReference type="EMBL" id="CAJOBA010022133">
    <property type="protein sequence ID" value="CAF3915509.1"/>
    <property type="molecule type" value="Genomic_DNA"/>
</dbReference>
<dbReference type="SUPFAM" id="SSF63829">
    <property type="entry name" value="Calcium-dependent phosphotriesterase"/>
    <property type="match status" value="1"/>
</dbReference>
<dbReference type="InterPro" id="IPR011042">
    <property type="entry name" value="6-blade_b-propeller_TolB-like"/>
</dbReference>
<evidence type="ECO:0000313" key="3">
    <source>
        <dbReference type="EMBL" id="CAF0873374.1"/>
    </source>
</evidence>